<comment type="similarity">
    <text evidence="1">Belongs to the liprin family. Liprin-alpha subfamily.</text>
</comment>
<keyword evidence="3" id="KW-0175">Coiled coil</keyword>
<dbReference type="Proteomes" id="UP000005205">
    <property type="component" value="Unassembled WGS sequence"/>
</dbReference>
<organism evidence="5 6">
    <name type="scientific">Atta cephalotes</name>
    <name type="common">Leafcutter ant</name>
    <dbReference type="NCBI Taxonomy" id="12957"/>
    <lineage>
        <taxon>Eukaryota</taxon>
        <taxon>Metazoa</taxon>
        <taxon>Ecdysozoa</taxon>
        <taxon>Arthropoda</taxon>
        <taxon>Hexapoda</taxon>
        <taxon>Insecta</taxon>
        <taxon>Pterygota</taxon>
        <taxon>Neoptera</taxon>
        <taxon>Endopterygota</taxon>
        <taxon>Hymenoptera</taxon>
        <taxon>Apocrita</taxon>
        <taxon>Aculeata</taxon>
        <taxon>Formicoidea</taxon>
        <taxon>Formicidae</taxon>
        <taxon>Myrmicinae</taxon>
        <taxon>Atta</taxon>
    </lineage>
</organism>
<dbReference type="PANTHER" id="PTHR12587">
    <property type="entry name" value="LAR INTERACTING PROTEIN LIP -RELATED PROTEIN"/>
    <property type="match status" value="1"/>
</dbReference>
<dbReference type="PROSITE" id="PS50105">
    <property type="entry name" value="SAM_DOMAIN"/>
    <property type="match status" value="2"/>
</dbReference>
<dbReference type="CDD" id="cd09562">
    <property type="entry name" value="SAM_liprin-alpha1_2_3_4_repeat1"/>
    <property type="match status" value="1"/>
</dbReference>
<name>A0A158NQE3_ATTCE</name>
<reference evidence="5" key="2">
    <citation type="submission" date="2016-04" db="UniProtKB">
        <authorList>
            <consortium name="EnsemblMetazoa"/>
        </authorList>
    </citation>
    <scope>IDENTIFICATION</scope>
</reference>
<dbReference type="Pfam" id="PF00536">
    <property type="entry name" value="SAM_1"/>
    <property type="match status" value="2"/>
</dbReference>
<dbReference type="PANTHER" id="PTHR12587:SF20">
    <property type="entry name" value="LIPRIN-ALPHA, ISOFORM E"/>
    <property type="match status" value="1"/>
</dbReference>
<keyword evidence="2" id="KW-0677">Repeat</keyword>
<reference evidence="6" key="1">
    <citation type="journal article" date="2011" name="PLoS Genet.">
        <title>The genome sequence of the leaf-cutter ant Atta cephalotes reveals insights into its obligate symbiotic lifestyle.</title>
        <authorList>
            <person name="Suen G."/>
            <person name="Teiling C."/>
            <person name="Li L."/>
            <person name="Holt C."/>
            <person name="Abouheif E."/>
            <person name="Bornberg-Bauer E."/>
            <person name="Bouffard P."/>
            <person name="Caldera E.J."/>
            <person name="Cash E."/>
            <person name="Cavanaugh A."/>
            <person name="Denas O."/>
            <person name="Elhaik E."/>
            <person name="Fave M.J."/>
            <person name="Gadau J."/>
            <person name="Gibson J.D."/>
            <person name="Graur D."/>
            <person name="Grubbs K.J."/>
            <person name="Hagen D.E."/>
            <person name="Harkins T.T."/>
            <person name="Helmkampf M."/>
            <person name="Hu H."/>
            <person name="Johnson B.R."/>
            <person name="Kim J."/>
            <person name="Marsh S.E."/>
            <person name="Moeller J.A."/>
            <person name="Munoz-Torres M.C."/>
            <person name="Murphy M.C."/>
            <person name="Naughton M.C."/>
            <person name="Nigam S."/>
            <person name="Overson R."/>
            <person name="Rajakumar R."/>
            <person name="Reese J.T."/>
            <person name="Scott J.J."/>
            <person name="Smith C.R."/>
            <person name="Tao S."/>
            <person name="Tsutsui N.D."/>
            <person name="Viljakainen L."/>
            <person name="Wissler L."/>
            <person name="Yandell M.D."/>
            <person name="Zimmer F."/>
            <person name="Taylor J."/>
            <person name="Slater S.C."/>
            <person name="Clifton S.W."/>
            <person name="Warren W.C."/>
            <person name="Elsik C.G."/>
            <person name="Smith C.D."/>
            <person name="Weinstock G.M."/>
            <person name="Gerardo N.M."/>
            <person name="Currie C.R."/>
        </authorList>
    </citation>
    <scope>NUCLEOTIDE SEQUENCE [LARGE SCALE GENOMIC DNA]</scope>
</reference>
<dbReference type="EMBL" id="ADTU01023144">
    <property type="status" value="NOT_ANNOTATED_CDS"/>
    <property type="molecule type" value="Genomic_DNA"/>
</dbReference>
<evidence type="ECO:0000256" key="3">
    <source>
        <dbReference type="ARBA" id="ARBA00023054"/>
    </source>
</evidence>
<evidence type="ECO:0000313" key="6">
    <source>
        <dbReference type="Proteomes" id="UP000005205"/>
    </source>
</evidence>
<dbReference type="EnsemblMetazoa" id="XM_012204361.1">
    <property type="protein sequence ID" value="XP_012059751.1"/>
    <property type="gene ID" value="LOC105622955"/>
</dbReference>
<sequence>MRAADSQVAEIDVRHNARGCSNVVKVALRIHADRVLCLYYRLEYFLAEVQRLPRTLGRDGEYSIPIFLFLPEKCDSVTKGQERLVSRIHSTPLASTHCITGWMTVRDFFSTEKVETKYSLPSFLATSVSEKRIEIRNRTRQRIETRFLLPAGISNARRRAHVKKDAGDIRVLLKILGIFDMLLSSIKGKDTAIPGDIPGMGGASTPADSDYGDSVCVAGTLGSKSDFDRRKKKRYELLAEAMKAGTPFALWNGPTVVAWLELWVGMPTWYVAACRANVKSGAIMSALSDTEIQREIGISNPLHRLKLRLAIQEMVSLTSPSAPKTSRTTLAFGDMNHEWIGNIWLPSLGLPQYRSTFMECLVDARMLDHLTKKDLRGQLRMVDSFHRYEKNNAK</sequence>
<dbReference type="InterPro" id="IPR001660">
    <property type="entry name" value="SAM"/>
</dbReference>
<keyword evidence="6" id="KW-1185">Reference proteome</keyword>
<feature type="domain" description="SAM" evidence="4">
    <location>
        <begin position="251"/>
        <end position="317"/>
    </location>
</feature>
<dbReference type="InterPro" id="IPR013761">
    <property type="entry name" value="SAM/pointed_sf"/>
</dbReference>
<dbReference type="EMBL" id="ADTU01023143">
    <property type="status" value="NOT_ANNOTATED_CDS"/>
    <property type="molecule type" value="Genomic_DNA"/>
</dbReference>
<dbReference type="GO" id="GO:0048786">
    <property type="term" value="C:presynaptic active zone"/>
    <property type="evidence" value="ECO:0007669"/>
    <property type="project" value="TreeGrafter"/>
</dbReference>
<dbReference type="InterPro" id="IPR029515">
    <property type="entry name" value="Liprin"/>
</dbReference>
<gene>
    <name evidence="5" type="primary">105622955</name>
</gene>
<dbReference type="GO" id="GO:0005737">
    <property type="term" value="C:cytoplasm"/>
    <property type="evidence" value="ECO:0007669"/>
    <property type="project" value="UniProtKB-ARBA"/>
</dbReference>
<evidence type="ECO:0000256" key="1">
    <source>
        <dbReference type="ARBA" id="ARBA00007026"/>
    </source>
</evidence>
<dbReference type="InterPro" id="IPR037620">
    <property type="entry name" value="LIP-1_SAM_1"/>
</dbReference>
<accession>A0A158NQE3</accession>
<dbReference type="Gene3D" id="1.10.150.50">
    <property type="entry name" value="Transcription Factor, Ets-1"/>
    <property type="match status" value="2"/>
</dbReference>
<feature type="domain" description="SAM" evidence="4">
    <location>
        <begin position="344"/>
        <end position="387"/>
    </location>
</feature>
<dbReference type="eggNOG" id="KOG0249">
    <property type="taxonomic scope" value="Eukaryota"/>
</dbReference>
<proteinExistence type="inferred from homology"/>
<evidence type="ECO:0000313" key="5">
    <source>
        <dbReference type="EnsemblMetazoa" id="XP_012059751.1"/>
    </source>
</evidence>
<dbReference type="OrthoDB" id="2132119at2759"/>
<dbReference type="AlphaFoldDB" id="A0A158NQE3"/>
<evidence type="ECO:0000256" key="2">
    <source>
        <dbReference type="ARBA" id="ARBA00022737"/>
    </source>
</evidence>
<dbReference type="GO" id="GO:0050808">
    <property type="term" value="P:synapse organization"/>
    <property type="evidence" value="ECO:0007669"/>
    <property type="project" value="TreeGrafter"/>
</dbReference>
<dbReference type="SMART" id="SM00454">
    <property type="entry name" value="SAM"/>
    <property type="match status" value="2"/>
</dbReference>
<dbReference type="SUPFAM" id="SSF47769">
    <property type="entry name" value="SAM/Pointed domain"/>
    <property type="match status" value="2"/>
</dbReference>
<dbReference type="InParanoid" id="A0A158NQE3"/>
<dbReference type="EMBL" id="ADTU01023145">
    <property type="status" value="NOT_ANNOTATED_CDS"/>
    <property type="molecule type" value="Genomic_DNA"/>
</dbReference>
<protein>
    <recommendedName>
        <fullName evidence="4">SAM domain-containing protein</fullName>
    </recommendedName>
</protein>
<dbReference type="STRING" id="12957.A0A158NQE3"/>
<dbReference type="KEGG" id="acep:105622955"/>
<evidence type="ECO:0000259" key="4">
    <source>
        <dbReference type="PROSITE" id="PS50105"/>
    </source>
</evidence>